<dbReference type="RefSeq" id="WP_006982347.1">
    <property type="nucleotide sequence ID" value="NZ_ABVL01000019.1"/>
</dbReference>
<comment type="caution">
    <text evidence="2">The sequence shown here is derived from an EMBL/GenBank/DDBJ whole genome shotgun (WGS) entry which is preliminary data.</text>
</comment>
<evidence type="ECO:0000313" key="2">
    <source>
        <dbReference type="EMBL" id="EDY17509.1"/>
    </source>
</evidence>
<feature type="chain" id="PRO_5002800553" evidence="1">
    <location>
        <begin position="25"/>
        <end position="216"/>
    </location>
</feature>
<gene>
    <name evidence="2" type="ORF">CfE428DRAFT_5026</name>
</gene>
<sequence>MKTFRKIFLSLLAVTASFALPLHAADPLYKNDFESAEVGKVPSDMMVMAGAFEVKQDKDGKYLELPGEPLDTFGLLFGPAVKDDVSASARFFGTKKGRKMPAFGVSLNGAGGYRLQVSAAKGKLEFFKGVEAEATSGVPYTWASDTWTNLRITVRKDGDKWVIEGRAWAVGSPEPEKPLITLEEKNAPSNGKAGIWGSPFSGTPIKFDDLLVTPLK</sequence>
<feature type="signal peptide" evidence="1">
    <location>
        <begin position="1"/>
        <end position="24"/>
    </location>
</feature>
<dbReference type="AlphaFoldDB" id="B4D7Y6"/>
<evidence type="ECO:0000313" key="3">
    <source>
        <dbReference type="Proteomes" id="UP000005824"/>
    </source>
</evidence>
<dbReference type="InParanoid" id="B4D7Y6"/>
<name>B4D7Y6_9BACT</name>
<dbReference type="Gene3D" id="2.60.120.560">
    <property type="entry name" value="Exo-inulinase, domain 1"/>
    <property type="match status" value="1"/>
</dbReference>
<organism evidence="2 3">
    <name type="scientific">Chthoniobacter flavus Ellin428</name>
    <dbReference type="NCBI Taxonomy" id="497964"/>
    <lineage>
        <taxon>Bacteria</taxon>
        <taxon>Pseudomonadati</taxon>
        <taxon>Verrucomicrobiota</taxon>
        <taxon>Spartobacteria</taxon>
        <taxon>Chthoniobacterales</taxon>
        <taxon>Chthoniobacteraceae</taxon>
        <taxon>Chthoniobacter</taxon>
    </lineage>
</organism>
<accession>B4D7Y6</accession>
<dbReference type="Proteomes" id="UP000005824">
    <property type="component" value="Unassembled WGS sequence"/>
</dbReference>
<protein>
    <submittedName>
        <fullName evidence="2">Uncharacterized protein</fullName>
    </submittedName>
</protein>
<reference evidence="2 3" key="1">
    <citation type="journal article" date="2011" name="J. Bacteriol.">
        <title>Genome sequence of Chthoniobacter flavus Ellin428, an aerobic heterotrophic soil bacterium.</title>
        <authorList>
            <person name="Kant R."/>
            <person name="van Passel M.W."/>
            <person name="Palva A."/>
            <person name="Lucas S."/>
            <person name="Lapidus A."/>
            <person name="Glavina Del Rio T."/>
            <person name="Dalin E."/>
            <person name="Tice H."/>
            <person name="Bruce D."/>
            <person name="Goodwin L."/>
            <person name="Pitluck S."/>
            <person name="Larimer F.W."/>
            <person name="Land M.L."/>
            <person name="Hauser L."/>
            <person name="Sangwan P."/>
            <person name="de Vos W.M."/>
            <person name="Janssen P.H."/>
            <person name="Smidt H."/>
        </authorList>
    </citation>
    <scope>NUCLEOTIDE SEQUENCE [LARGE SCALE GENOMIC DNA]</scope>
    <source>
        <strain evidence="2 3">Ellin428</strain>
    </source>
</reference>
<proteinExistence type="predicted"/>
<keyword evidence="3" id="KW-1185">Reference proteome</keyword>
<dbReference type="eggNOG" id="ENOG50346G5">
    <property type="taxonomic scope" value="Bacteria"/>
</dbReference>
<evidence type="ECO:0000256" key="1">
    <source>
        <dbReference type="SAM" id="SignalP"/>
    </source>
</evidence>
<dbReference type="EMBL" id="ABVL01000019">
    <property type="protein sequence ID" value="EDY17509.1"/>
    <property type="molecule type" value="Genomic_DNA"/>
</dbReference>
<dbReference type="STRING" id="497964.CfE428DRAFT_5026"/>
<keyword evidence="1" id="KW-0732">Signal</keyword>